<dbReference type="Pfam" id="PF07963">
    <property type="entry name" value="N_methyl"/>
    <property type="match status" value="1"/>
</dbReference>
<evidence type="ECO:0000256" key="1">
    <source>
        <dbReference type="SAM" id="Phobius"/>
    </source>
</evidence>
<proteinExistence type="predicted"/>
<protein>
    <submittedName>
        <fullName evidence="3">Type II secretion system protein</fullName>
    </submittedName>
</protein>
<evidence type="ECO:0000313" key="3">
    <source>
        <dbReference type="EMBL" id="HIS37690.1"/>
    </source>
</evidence>
<reference evidence="3" key="1">
    <citation type="submission" date="2020-10" db="EMBL/GenBank/DDBJ databases">
        <authorList>
            <person name="Gilroy R."/>
        </authorList>
    </citation>
    <scope>NUCLEOTIDE SEQUENCE</scope>
    <source>
        <strain evidence="3">6276</strain>
    </source>
</reference>
<dbReference type="Pfam" id="PF20318">
    <property type="entry name" value="DUF6613"/>
    <property type="match status" value="1"/>
</dbReference>
<keyword evidence="1" id="KW-0472">Membrane</keyword>
<reference evidence="3" key="2">
    <citation type="journal article" date="2021" name="PeerJ">
        <title>Extensive microbial diversity within the chicken gut microbiome revealed by metagenomics and culture.</title>
        <authorList>
            <person name="Gilroy R."/>
            <person name="Ravi A."/>
            <person name="Getino M."/>
            <person name="Pursley I."/>
            <person name="Horton D.L."/>
            <person name="Alikhan N.F."/>
            <person name="Baker D."/>
            <person name="Gharbi K."/>
            <person name="Hall N."/>
            <person name="Watson M."/>
            <person name="Adriaenssens E.M."/>
            <person name="Foster-Nyarko E."/>
            <person name="Jarju S."/>
            <person name="Secka A."/>
            <person name="Antonio M."/>
            <person name="Oren A."/>
            <person name="Chaudhuri R.R."/>
            <person name="La Ragione R."/>
            <person name="Hildebrand F."/>
            <person name="Pallen M.J."/>
        </authorList>
    </citation>
    <scope>NUCLEOTIDE SEQUENCE</scope>
    <source>
        <strain evidence="3">6276</strain>
    </source>
</reference>
<sequence length="227" mass="25693">MTKQTYRNAGFTLSEVLITLGIIGIVAAMTMPVLTGKYQERATVTRVKKFYSMMSQALNFAIAEHGTVDTWEYYDSGDAFSKQSSIEFAEYFKKYLKITKDCGPNPGCLASKEIRYLNGGKWSNYNNSNHYKMILADGTYLWLRNHYIHCTESDGIIPGKENTCGLLWIDVNGKNQPNTFGKDVFAFYIKKDRITPNPDPCVDLNSTGWGCSTYILSNGDMDYLHKN</sequence>
<dbReference type="Proteomes" id="UP000823928">
    <property type="component" value="Unassembled WGS sequence"/>
</dbReference>
<dbReference type="AlphaFoldDB" id="A0A9D1F174"/>
<feature type="domain" description="DUF6613" evidence="2">
    <location>
        <begin position="34"/>
        <end position="102"/>
    </location>
</feature>
<dbReference type="SUPFAM" id="SSF54523">
    <property type="entry name" value="Pili subunits"/>
    <property type="match status" value="1"/>
</dbReference>
<dbReference type="NCBIfam" id="TIGR02532">
    <property type="entry name" value="IV_pilin_GFxxxE"/>
    <property type="match status" value="1"/>
</dbReference>
<keyword evidence="1" id="KW-0812">Transmembrane</keyword>
<dbReference type="Gene3D" id="3.30.700.10">
    <property type="entry name" value="Glycoprotein, Type 4 Pilin"/>
    <property type="match status" value="1"/>
</dbReference>
<evidence type="ECO:0000259" key="2">
    <source>
        <dbReference type="Pfam" id="PF20318"/>
    </source>
</evidence>
<dbReference type="InterPro" id="IPR045584">
    <property type="entry name" value="Pilin-like"/>
</dbReference>
<dbReference type="InterPro" id="IPR012902">
    <property type="entry name" value="N_methyl_site"/>
</dbReference>
<comment type="caution">
    <text evidence="3">The sequence shown here is derived from an EMBL/GenBank/DDBJ whole genome shotgun (WGS) entry which is preliminary data.</text>
</comment>
<name>A0A9D1F174_9BACT</name>
<evidence type="ECO:0000313" key="4">
    <source>
        <dbReference type="Proteomes" id="UP000823928"/>
    </source>
</evidence>
<dbReference type="EMBL" id="DVIU01000283">
    <property type="protein sequence ID" value="HIS37690.1"/>
    <property type="molecule type" value="Genomic_DNA"/>
</dbReference>
<keyword evidence="1" id="KW-1133">Transmembrane helix</keyword>
<dbReference type="InterPro" id="IPR046721">
    <property type="entry name" value="DUF6613"/>
</dbReference>
<accession>A0A9D1F174</accession>
<organism evidence="3 4">
    <name type="scientific">Candidatus Scatousia excrementigallinarum</name>
    <dbReference type="NCBI Taxonomy" id="2840935"/>
    <lineage>
        <taxon>Bacteria</taxon>
        <taxon>Candidatus Scatousia</taxon>
    </lineage>
</organism>
<feature type="transmembrane region" description="Helical" evidence="1">
    <location>
        <begin position="12"/>
        <end position="34"/>
    </location>
</feature>
<gene>
    <name evidence="3" type="ORF">IAC10_13880</name>
</gene>